<proteinExistence type="predicted"/>
<protein>
    <submittedName>
        <fullName evidence="1">Uncharacterized protein</fullName>
    </submittedName>
</protein>
<dbReference type="PANTHER" id="PTHR36195">
    <property type="entry name" value="DOMAIN PROTEIN, PUTATIVE (AFU_ORTHOLOGUE AFUA_5G01990)-RELATED-RELATED"/>
    <property type="match status" value="1"/>
</dbReference>
<dbReference type="AlphaFoldDB" id="A0A5N5WVM7"/>
<dbReference type="InterPro" id="IPR006771">
    <property type="entry name" value="CetA-like"/>
</dbReference>
<organism evidence="1 2">
    <name type="scientific">Aspergillus leporis</name>
    <dbReference type="NCBI Taxonomy" id="41062"/>
    <lineage>
        <taxon>Eukaryota</taxon>
        <taxon>Fungi</taxon>
        <taxon>Dikarya</taxon>
        <taxon>Ascomycota</taxon>
        <taxon>Pezizomycotina</taxon>
        <taxon>Eurotiomycetes</taxon>
        <taxon>Eurotiomycetidae</taxon>
        <taxon>Eurotiales</taxon>
        <taxon>Aspergillaceae</taxon>
        <taxon>Aspergillus</taxon>
        <taxon>Aspergillus subgen. Circumdati</taxon>
    </lineage>
</organism>
<dbReference type="Proteomes" id="UP000326565">
    <property type="component" value="Unassembled WGS sequence"/>
</dbReference>
<dbReference type="EMBL" id="ML732280">
    <property type="protein sequence ID" value="KAB8071162.1"/>
    <property type="molecule type" value="Genomic_DNA"/>
</dbReference>
<sequence length="141" mass="15042">MPTQTNQTIPRGNAVVINNCKTPIYLWSVSSTVGPEQTLTQHTKYTETYRHDNQTGGVSIKLTTVKGGLATAPPTTIFGYTFVGETVWYDLSNIFGAPFKGHRVALDGETTGIIWEDGVPPAGGSKVGNQAGGKDLVLTIC</sequence>
<dbReference type="Pfam" id="PF04681">
    <property type="entry name" value="Bys1"/>
    <property type="match status" value="1"/>
</dbReference>
<evidence type="ECO:0000313" key="1">
    <source>
        <dbReference type="EMBL" id="KAB8071162.1"/>
    </source>
</evidence>
<accession>A0A5N5WVM7</accession>
<name>A0A5N5WVM7_9EURO</name>
<gene>
    <name evidence="1" type="ORF">BDV29DRAFT_159713</name>
</gene>
<keyword evidence="2" id="KW-1185">Reference proteome</keyword>
<evidence type="ECO:0000313" key="2">
    <source>
        <dbReference type="Proteomes" id="UP000326565"/>
    </source>
</evidence>
<dbReference type="OrthoDB" id="3682664at2759"/>
<dbReference type="PANTHER" id="PTHR36195:SF5">
    <property type="entry name" value="BYS1 FAMILY PROTEIN (AFU_ORTHOLOGUE AFUA_2G04533)"/>
    <property type="match status" value="1"/>
</dbReference>
<reference evidence="1 2" key="1">
    <citation type="submission" date="2019-04" db="EMBL/GenBank/DDBJ databases">
        <title>Friends and foes A comparative genomics study of 23 Aspergillus species from section Flavi.</title>
        <authorList>
            <consortium name="DOE Joint Genome Institute"/>
            <person name="Kjaerbolling I."/>
            <person name="Vesth T."/>
            <person name="Frisvad J.C."/>
            <person name="Nybo J.L."/>
            <person name="Theobald S."/>
            <person name="Kildgaard S."/>
            <person name="Isbrandt T."/>
            <person name="Kuo A."/>
            <person name="Sato A."/>
            <person name="Lyhne E.K."/>
            <person name="Kogle M.E."/>
            <person name="Wiebenga A."/>
            <person name="Kun R.S."/>
            <person name="Lubbers R.J."/>
            <person name="Makela M.R."/>
            <person name="Barry K."/>
            <person name="Chovatia M."/>
            <person name="Clum A."/>
            <person name="Daum C."/>
            <person name="Haridas S."/>
            <person name="He G."/>
            <person name="LaButti K."/>
            <person name="Lipzen A."/>
            <person name="Mondo S."/>
            <person name="Riley R."/>
            <person name="Salamov A."/>
            <person name="Simmons B.A."/>
            <person name="Magnuson J.K."/>
            <person name="Henrissat B."/>
            <person name="Mortensen U.H."/>
            <person name="Larsen T.O."/>
            <person name="Devries R.P."/>
            <person name="Grigoriev I.V."/>
            <person name="Machida M."/>
            <person name="Baker S.E."/>
            <person name="Andersen M.R."/>
        </authorList>
    </citation>
    <scope>NUCLEOTIDE SEQUENCE [LARGE SCALE GENOMIC DNA]</scope>
    <source>
        <strain evidence="1 2">CBS 151.66</strain>
    </source>
</reference>